<dbReference type="PROSITE" id="PS50089">
    <property type="entry name" value="ZF_RING_2"/>
    <property type="match status" value="1"/>
</dbReference>
<feature type="region of interest" description="Disordered" evidence="9">
    <location>
        <begin position="322"/>
        <end position="372"/>
    </location>
</feature>
<name>A0A5C3EK37_9BASI</name>
<feature type="compositionally biased region" description="Low complexity" evidence="9">
    <location>
        <begin position="250"/>
        <end position="295"/>
    </location>
</feature>
<dbReference type="FunFam" id="3.30.40.10:FF:000728">
    <property type="entry name" value="Unplaced genomic scaffold supercont1.4, whole genome shotgun sequence"/>
    <property type="match status" value="1"/>
</dbReference>
<evidence type="ECO:0000256" key="9">
    <source>
        <dbReference type="SAM" id="MobiDB-lite"/>
    </source>
</evidence>
<feature type="region of interest" description="Disordered" evidence="9">
    <location>
        <begin position="1029"/>
        <end position="1051"/>
    </location>
</feature>
<feature type="region of interest" description="Disordered" evidence="9">
    <location>
        <begin position="750"/>
        <end position="791"/>
    </location>
</feature>
<feature type="compositionally biased region" description="Low complexity" evidence="9">
    <location>
        <begin position="205"/>
        <end position="221"/>
    </location>
</feature>
<feature type="compositionally biased region" description="Polar residues" evidence="9">
    <location>
        <begin position="849"/>
        <end position="865"/>
    </location>
</feature>
<dbReference type="OrthoDB" id="8062037at2759"/>
<keyword evidence="3" id="KW-0479">Metal-binding</keyword>
<dbReference type="InterPro" id="IPR013083">
    <property type="entry name" value="Znf_RING/FYVE/PHD"/>
</dbReference>
<sequence length="1051" mass="109925">MGNSQSRQQRDANSRRDRPSGLISPAASPQSSENGSNQDANAASSNESGARRRKRRRDSTSAAPLTDSTVEHRPLSQRRRTSLHSRPASDSPSRNAPTSFASHRSSTVTADDAMDVDPPQALSLPTTTAATATLPTEAHAQSDLQQRYAAVQSTNDTASAVGHGATPPPQLDALREERERARRQILETLGIMPSATASSQEQEQATAPTANASTSAPLPASGSDAQPVPMSSTIAALLGAMATGRASPDTAAPHPGSGTTPPAPSSHAAPASAATSQSGARQQQQQRPQTARPQPIRIPLQPEMISGTSMVVQGALVARTVPNRPTSSSSHESTQGNAQQASTSETRPSTTTVDSSEAASAGAQNYPGVPGATLEGDNLRGAVTLEEQAVMLSRILGIAAAATAASLLNTSEANNVDPSLLQTSLRRPFERMNQAPADRNERWLADWQQRPHPSASGTQASGGTASGLGNGLRGRLSALSRRVSSTTSSSGPPVPQPNGNTASSATDASGRPDSASDATDTNAAHALTAEEQAARQQEIIAHLLSAAEREAASQRLSRTRTAEQPSTPSAAVETARARSSSFSSSQSQTNTSATQQDAPRSSLSRLVRSTIGSLMHPSRILPTRNSRSDGAQSGSSARDGWPVGNATASGASGSARASSSSEFSLGPNDVAGTLRQVRNGILPDGVPGSFGSFLNHLVCDLMAAVQLMRPSSEVPLERAEAQTTNYFEHAASGEATSGAEVLDGDTAEPAAAAADANSGSDTSQAQSQQAEASTSTSSGEEDVETQARRDRDFQNGNLSFFRLFRFDPVAPSQLVPCIVVGVRSLNVTERFGEDMVAARAPGPGREFNGSRQQTSRPTTLGSTRPTDPLPRQRAQSEGPQASASPADGTAAESNGEELPASRFMLFVSGGRYPPNHPLLTSNPATAGRDLMILLDLLSTIQAMQHKPSTVTQQEIDASDLVKIKGSEVAGLVREGKITENMAERCLVCLEDWKDEDECRVLACRHAFHTVCVDRWMSSSSNTCPMCRRQGVSKDGRRAGEETADSRRAAQG</sequence>
<feature type="compositionally biased region" description="Low complexity" evidence="9">
    <location>
        <begin position="454"/>
        <end position="463"/>
    </location>
</feature>
<protein>
    <recommendedName>
        <fullName evidence="10">RING-type domain-containing protein</fullName>
    </recommendedName>
</protein>
<feature type="compositionally biased region" description="Basic and acidic residues" evidence="9">
    <location>
        <begin position="8"/>
        <end position="19"/>
    </location>
</feature>
<dbReference type="SUPFAM" id="SSF57850">
    <property type="entry name" value="RING/U-box"/>
    <property type="match status" value="1"/>
</dbReference>
<keyword evidence="4 8" id="KW-0863">Zinc-finger</keyword>
<feature type="compositionally biased region" description="Low complexity" evidence="9">
    <location>
        <begin position="473"/>
        <end position="491"/>
    </location>
</feature>
<evidence type="ECO:0000256" key="6">
    <source>
        <dbReference type="ARBA" id="ARBA00022989"/>
    </source>
</evidence>
<evidence type="ECO:0000313" key="11">
    <source>
        <dbReference type="EMBL" id="SPO30415.1"/>
    </source>
</evidence>
<evidence type="ECO:0000256" key="1">
    <source>
        <dbReference type="ARBA" id="ARBA00004370"/>
    </source>
</evidence>
<feature type="region of interest" description="Disordered" evidence="9">
    <location>
        <begin position="139"/>
        <end position="172"/>
    </location>
</feature>
<evidence type="ECO:0000256" key="4">
    <source>
        <dbReference type="ARBA" id="ARBA00022771"/>
    </source>
</evidence>
<dbReference type="EMBL" id="OOIN01000033">
    <property type="protein sequence ID" value="SPO30415.1"/>
    <property type="molecule type" value="Genomic_DNA"/>
</dbReference>
<evidence type="ECO:0000259" key="10">
    <source>
        <dbReference type="PROSITE" id="PS50089"/>
    </source>
</evidence>
<keyword evidence="12" id="KW-1185">Reference proteome</keyword>
<feature type="region of interest" description="Disordered" evidence="9">
    <location>
        <begin position="190"/>
        <end position="228"/>
    </location>
</feature>
<feature type="domain" description="RING-type" evidence="10">
    <location>
        <begin position="985"/>
        <end position="1027"/>
    </location>
</feature>
<evidence type="ECO:0000313" key="12">
    <source>
        <dbReference type="Proteomes" id="UP000324022"/>
    </source>
</evidence>
<evidence type="ECO:0000256" key="2">
    <source>
        <dbReference type="ARBA" id="ARBA00022692"/>
    </source>
</evidence>
<evidence type="ECO:0000256" key="7">
    <source>
        <dbReference type="ARBA" id="ARBA00023136"/>
    </source>
</evidence>
<feature type="compositionally biased region" description="Polar residues" evidence="9">
    <location>
        <begin position="497"/>
        <end position="507"/>
    </location>
</feature>
<dbReference type="SMART" id="SM00184">
    <property type="entry name" value="RING"/>
    <property type="match status" value="1"/>
</dbReference>
<evidence type="ECO:0000256" key="8">
    <source>
        <dbReference type="PROSITE-ProRule" id="PRU00175"/>
    </source>
</evidence>
<reference evidence="11 12" key="1">
    <citation type="submission" date="2018-03" db="EMBL/GenBank/DDBJ databases">
        <authorList>
            <person name="Guldener U."/>
        </authorList>
    </citation>
    <scope>NUCLEOTIDE SEQUENCE [LARGE SCALE GENOMIC DNA]</scope>
    <source>
        <strain evidence="11 12">NBRC100155</strain>
    </source>
</reference>
<dbReference type="AlphaFoldDB" id="A0A5C3EK37"/>
<feature type="compositionally biased region" description="Low complexity" evidence="9">
    <location>
        <begin position="644"/>
        <end position="666"/>
    </location>
</feature>
<feature type="compositionally biased region" description="Polar residues" evidence="9">
    <location>
        <begin position="623"/>
        <end position="636"/>
    </location>
</feature>
<keyword evidence="2" id="KW-0812">Transmembrane</keyword>
<feature type="region of interest" description="Disordered" evidence="9">
    <location>
        <begin position="245"/>
        <end position="297"/>
    </location>
</feature>
<feature type="region of interest" description="Disordered" evidence="9">
    <location>
        <begin position="449"/>
        <end position="521"/>
    </location>
</feature>
<feature type="compositionally biased region" description="Polar residues" evidence="9">
    <location>
        <begin position="323"/>
        <end position="358"/>
    </location>
</feature>
<feature type="region of interest" description="Disordered" evidence="9">
    <location>
        <begin position="838"/>
        <end position="895"/>
    </location>
</feature>
<feature type="compositionally biased region" description="Polar residues" evidence="9">
    <location>
        <begin position="88"/>
        <end position="109"/>
    </location>
</feature>
<feature type="compositionally biased region" description="Low complexity" evidence="9">
    <location>
        <begin position="577"/>
        <end position="598"/>
    </location>
</feature>
<dbReference type="Proteomes" id="UP000324022">
    <property type="component" value="Unassembled WGS sequence"/>
</dbReference>
<feature type="compositionally biased region" description="Low complexity" evidence="9">
    <location>
        <begin position="750"/>
        <end position="778"/>
    </location>
</feature>
<dbReference type="Pfam" id="PF13639">
    <property type="entry name" value="zf-RING_2"/>
    <property type="match status" value="1"/>
</dbReference>
<feature type="compositionally biased region" description="Polar residues" evidence="9">
    <location>
        <begin position="873"/>
        <end position="883"/>
    </location>
</feature>
<accession>A0A5C3EK37</accession>
<feature type="compositionally biased region" description="Basic and acidic residues" evidence="9">
    <location>
        <begin position="1031"/>
        <end position="1051"/>
    </location>
</feature>
<comment type="subcellular location">
    <subcellularLocation>
        <location evidence="1">Membrane</location>
    </subcellularLocation>
</comment>
<keyword evidence="6" id="KW-1133">Transmembrane helix</keyword>
<gene>
    <name evidence="11" type="ORF">UTRI_06345</name>
</gene>
<organism evidence="11 12">
    <name type="scientific">Ustilago trichophora</name>
    <dbReference type="NCBI Taxonomy" id="86804"/>
    <lineage>
        <taxon>Eukaryota</taxon>
        <taxon>Fungi</taxon>
        <taxon>Dikarya</taxon>
        <taxon>Basidiomycota</taxon>
        <taxon>Ustilaginomycotina</taxon>
        <taxon>Ustilaginomycetes</taxon>
        <taxon>Ustilaginales</taxon>
        <taxon>Ustilaginaceae</taxon>
        <taxon>Ustilago</taxon>
    </lineage>
</organism>
<proteinExistence type="predicted"/>
<dbReference type="Gene3D" id="3.30.40.10">
    <property type="entry name" value="Zinc/RING finger domain, C3HC4 (zinc finger)"/>
    <property type="match status" value="1"/>
</dbReference>
<dbReference type="GO" id="GO:0016020">
    <property type="term" value="C:membrane"/>
    <property type="evidence" value="ECO:0007669"/>
    <property type="project" value="UniProtKB-SubCell"/>
</dbReference>
<feature type="compositionally biased region" description="Polar residues" evidence="9">
    <location>
        <begin position="195"/>
        <end position="204"/>
    </location>
</feature>
<evidence type="ECO:0000256" key="3">
    <source>
        <dbReference type="ARBA" id="ARBA00022723"/>
    </source>
</evidence>
<dbReference type="PANTHER" id="PTHR46539:SF1">
    <property type="entry name" value="E3 UBIQUITIN-PROTEIN LIGASE ATL42"/>
    <property type="match status" value="1"/>
</dbReference>
<keyword evidence="5" id="KW-0862">Zinc</keyword>
<dbReference type="GO" id="GO:0008270">
    <property type="term" value="F:zinc ion binding"/>
    <property type="evidence" value="ECO:0007669"/>
    <property type="project" value="UniProtKB-KW"/>
</dbReference>
<dbReference type="InterPro" id="IPR001841">
    <property type="entry name" value="Znf_RING"/>
</dbReference>
<feature type="region of interest" description="Disordered" evidence="9">
    <location>
        <begin position="551"/>
        <end position="666"/>
    </location>
</feature>
<feature type="compositionally biased region" description="Polar residues" evidence="9">
    <location>
        <begin position="27"/>
        <end position="48"/>
    </location>
</feature>
<dbReference type="CDD" id="cd16461">
    <property type="entry name" value="RING-H2_EL5-like"/>
    <property type="match status" value="1"/>
</dbReference>
<keyword evidence="7" id="KW-0472">Membrane</keyword>
<evidence type="ECO:0000256" key="5">
    <source>
        <dbReference type="ARBA" id="ARBA00022833"/>
    </source>
</evidence>
<feature type="region of interest" description="Disordered" evidence="9">
    <location>
        <begin position="1"/>
        <end position="126"/>
    </location>
</feature>
<dbReference type="PANTHER" id="PTHR46539">
    <property type="entry name" value="E3 UBIQUITIN-PROTEIN LIGASE ATL42"/>
    <property type="match status" value="1"/>
</dbReference>